<accession>E6K2M0</accession>
<gene>
    <name evidence="1" type="ORF">HMPREF0620_1259</name>
</gene>
<name>E6K2M0_PARDN</name>
<dbReference type="HOGENOM" id="CLU_2827235_0_0_11"/>
<evidence type="ECO:0000313" key="1">
    <source>
        <dbReference type="EMBL" id="EFT82574.1"/>
    </source>
</evidence>
<organism evidence="1 2">
    <name type="scientific">Parascardovia denticolens DSM 10105 = JCM 12538</name>
    <dbReference type="NCBI Taxonomy" id="864564"/>
    <lineage>
        <taxon>Bacteria</taxon>
        <taxon>Bacillati</taxon>
        <taxon>Actinomycetota</taxon>
        <taxon>Actinomycetes</taxon>
        <taxon>Bifidobacteriales</taxon>
        <taxon>Bifidobacteriaceae</taxon>
        <taxon>Parascardovia</taxon>
    </lineage>
</organism>
<proteinExistence type="predicted"/>
<keyword evidence="2" id="KW-1185">Reference proteome</keyword>
<reference evidence="1 2" key="1">
    <citation type="submission" date="2010-12" db="EMBL/GenBank/DDBJ databases">
        <authorList>
            <person name="Muzny D."/>
            <person name="Qin X."/>
            <person name="Buhay C."/>
            <person name="Dugan-Rocha S."/>
            <person name="Ding Y."/>
            <person name="Chen G."/>
            <person name="Hawes A."/>
            <person name="Holder M."/>
            <person name="Jhangiani S."/>
            <person name="Johnson A."/>
            <person name="Khan Z."/>
            <person name="Li Z."/>
            <person name="Liu W."/>
            <person name="Liu X."/>
            <person name="Perez L."/>
            <person name="Shen H."/>
            <person name="Wang Q."/>
            <person name="Watt J."/>
            <person name="Xi L."/>
            <person name="Xin Y."/>
            <person name="Zhou J."/>
            <person name="Deng J."/>
            <person name="Jiang H."/>
            <person name="Liu Y."/>
            <person name="Qu J."/>
            <person name="Song X.-Z."/>
            <person name="Zhang L."/>
            <person name="Villasana D."/>
            <person name="Johnson A."/>
            <person name="Liu J."/>
            <person name="Liyanage D."/>
            <person name="Lorensuhewa L."/>
            <person name="Robinson T."/>
            <person name="Song A."/>
            <person name="Song B.-B."/>
            <person name="Dinh H."/>
            <person name="Thornton R."/>
            <person name="Coyle M."/>
            <person name="Francisco L."/>
            <person name="Jackson L."/>
            <person name="Javaid M."/>
            <person name="Korchina V."/>
            <person name="Kovar C."/>
            <person name="Mata R."/>
            <person name="Mathew T."/>
            <person name="Ngo R."/>
            <person name="Nguyen L."/>
            <person name="Nguyen N."/>
            <person name="Okwuonu G."/>
            <person name="Ongeri F."/>
            <person name="Pham C."/>
            <person name="Simmons D."/>
            <person name="Wilczek-Boney K."/>
            <person name="Hale W."/>
            <person name="Jakkamsetti A."/>
            <person name="Pham P."/>
            <person name="Ruth R."/>
            <person name="San Lucas F."/>
            <person name="Warren J."/>
            <person name="Zhang J."/>
            <person name="Zhao Z."/>
            <person name="Zhou C."/>
            <person name="Zhu D."/>
            <person name="Lee S."/>
            <person name="Bess C."/>
            <person name="Blankenburg K."/>
            <person name="Forbes L."/>
            <person name="Fu Q."/>
            <person name="Gubbala S."/>
            <person name="Hirani K."/>
            <person name="Jayaseelan J.C."/>
            <person name="Lara F."/>
            <person name="Munidasa M."/>
            <person name="Palculict T."/>
            <person name="Patil S."/>
            <person name="Pu L.-L."/>
            <person name="Saada N."/>
            <person name="Tang L."/>
            <person name="Weissenberger G."/>
            <person name="Zhu Y."/>
            <person name="Hemphill L."/>
            <person name="Shang Y."/>
            <person name="Youmans B."/>
            <person name="Ayvaz T."/>
            <person name="Ross M."/>
            <person name="Santibanez J."/>
            <person name="Aqrawi P."/>
            <person name="Gross S."/>
            <person name="Joshi V."/>
            <person name="Fowler G."/>
            <person name="Nazareth L."/>
            <person name="Reid J."/>
            <person name="Worley K."/>
            <person name="Petrosino J."/>
            <person name="Highlander S."/>
            <person name="Gibbs R."/>
        </authorList>
    </citation>
    <scope>NUCLEOTIDE SEQUENCE [LARGE SCALE GENOMIC DNA]</scope>
    <source>
        <strain evidence="1 2">DSM 10105</strain>
    </source>
</reference>
<evidence type="ECO:0000313" key="2">
    <source>
        <dbReference type="Proteomes" id="UP000004946"/>
    </source>
</evidence>
<dbReference type="Proteomes" id="UP000004946">
    <property type="component" value="Chromosome"/>
</dbReference>
<comment type="caution">
    <text evidence="1">The sequence shown here is derived from an EMBL/GenBank/DDBJ whole genome shotgun (WGS) entry which is preliminary data.</text>
</comment>
<dbReference type="AlphaFoldDB" id="E6K2M0"/>
<protein>
    <submittedName>
        <fullName evidence="1">Uncharacterized protein</fullName>
    </submittedName>
</protein>
<dbReference type="EMBL" id="AEON01000002">
    <property type="protein sequence ID" value="EFT82574.1"/>
    <property type="molecule type" value="Genomic_DNA"/>
</dbReference>
<sequence length="66" mass="7639">MPISTSIFTSFPSRVFSEIFLVRLRLRGHPAGSDRDLGPAVANRFRQPVLADYYIVMIRNDSQWLR</sequence>